<name>A0ABD3W212_SINWO</name>
<evidence type="ECO:0000313" key="2">
    <source>
        <dbReference type="EMBL" id="KAL3867706.1"/>
    </source>
</evidence>
<dbReference type="AlphaFoldDB" id="A0ABD3W212"/>
<reference evidence="2 3" key="1">
    <citation type="submission" date="2024-11" db="EMBL/GenBank/DDBJ databases">
        <title>Chromosome-level genome assembly of the freshwater bivalve Anodonta woodiana.</title>
        <authorList>
            <person name="Chen X."/>
        </authorList>
    </citation>
    <scope>NUCLEOTIDE SEQUENCE [LARGE SCALE GENOMIC DNA]</scope>
    <source>
        <strain evidence="2">MN2024</strain>
        <tissue evidence="2">Gills</tissue>
    </source>
</reference>
<accession>A0ABD3W212</accession>
<gene>
    <name evidence="2" type="ORF">ACJMK2_040573</name>
</gene>
<feature type="region of interest" description="Disordered" evidence="1">
    <location>
        <begin position="97"/>
        <end position="148"/>
    </location>
</feature>
<protein>
    <submittedName>
        <fullName evidence="2">Uncharacterized protein</fullName>
    </submittedName>
</protein>
<evidence type="ECO:0000313" key="3">
    <source>
        <dbReference type="Proteomes" id="UP001634394"/>
    </source>
</evidence>
<comment type="caution">
    <text evidence="2">The sequence shown here is derived from an EMBL/GenBank/DDBJ whole genome shotgun (WGS) entry which is preliminary data.</text>
</comment>
<dbReference type="EMBL" id="JBJQND010000008">
    <property type="protein sequence ID" value="KAL3867706.1"/>
    <property type="molecule type" value="Genomic_DNA"/>
</dbReference>
<feature type="compositionally biased region" description="Acidic residues" evidence="1">
    <location>
        <begin position="115"/>
        <end position="148"/>
    </location>
</feature>
<proteinExistence type="predicted"/>
<evidence type="ECO:0000256" key="1">
    <source>
        <dbReference type="SAM" id="MobiDB-lite"/>
    </source>
</evidence>
<sequence length="148" mass="17449">MSLTLRPSEIYYCQNSIKNVFDGYGPIGQTLDDIVDGNLSVYDLPPIRVRQIHNRWFALDNRRLWVIKQLEEMGEIDEIDVEEISWIPRRKFTTENDGESIVIRGDPDSRYLNGDSDDEDSDEEDDEDENDCSYDDSTEYSDDDYYYY</sequence>
<organism evidence="2 3">
    <name type="scientific">Sinanodonta woodiana</name>
    <name type="common">Chinese pond mussel</name>
    <name type="synonym">Anodonta woodiana</name>
    <dbReference type="NCBI Taxonomy" id="1069815"/>
    <lineage>
        <taxon>Eukaryota</taxon>
        <taxon>Metazoa</taxon>
        <taxon>Spiralia</taxon>
        <taxon>Lophotrochozoa</taxon>
        <taxon>Mollusca</taxon>
        <taxon>Bivalvia</taxon>
        <taxon>Autobranchia</taxon>
        <taxon>Heteroconchia</taxon>
        <taxon>Palaeoheterodonta</taxon>
        <taxon>Unionida</taxon>
        <taxon>Unionoidea</taxon>
        <taxon>Unionidae</taxon>
        <taxon>Unioninae</taxon>
        <taxon>Sinanodonta</taxon>
    </lineage>
</organism>
<dbReference type="PANTHER" id="PTHR35378:SF1">
    <property type="entry name" value="C2H2-TYPE DOMAIN-CONTAINING PROTEIN"/>
    <property type="match status" value="1"/>
</dbReference>
<keyword evidence="3" id="KW-1185">Reference proteome</keyword>
<dbReference type="Proteomes" id="UP001634394">
    <property type="component" value="Unassembled WGS sequence"/>
</dbReference>
<dbReference type="PANTHER" id="PTHR35378">
    <property type="entry name" value="UNNAMED PRODUCT"/>
    <property type="match status" value="1"/>
</dbReference>